<name>A0A821DVJ4_9BILA</name>
<dbReference type="EMBL" id="CAJOBO010017075">
    <property type="protein sequence ID" value="CAF4626990.1"/>
    <property type="molecule type" value="Genomic_DNA"/>
</dbReference>
<protein>
    <submittedName>
        <fullName evidence="1">Uncharacterized protein</fullName>
    </submittedName>
</protein>
<reference evidence="1" key="1">
    <citation type="submission" date="2021-02" db="EMBL/GenBank/DDBJ databases">
        <authorList>
            <person name="Nowell W R."/>
        </authorList>
    </citation>
    <scope>NUCLEOTIDE SEQUENCE</scope>
</reference>
<feature type="non-terminal residue" evidence="1">
    <location>
        <position position="31"/>
    </location>
</feature>
<evidence type="ECO:0000313" key="2">
    <source>
        <dbReference type="Proteomes" id="UP000663851"/>
    </source>
</evidence>
<comment type="caution">
    <text evidence="1">The sequence shown here is derived from an EMBL/GenBank/DDBJ whole genome shotgun (WGS) entry which is preliminary data.</text>
</comment>
<dbReference type="Proteomes" id="UP000663851">
    <property type="component" value="Unassembled WGS sequence"/>
</dbReference>
<organism evidence="1 2">
    <name type="scientific">Rotaria socialis</name>
    <dbReference type="NCBI Taxonomy" id="392032"/>
    <lineage>
        <taxon>Eukaryota</taxon>
        <taxon>Metazoa</taxon>
        <taxon>Spiralia</taxon>
        <taxon>Gnathifera</taxon>
        <taxon>Rotifera</taxon>
        <taxon>Eurotatoria</taxon>
        <taxon>Bdelloidea</taxon>
        <taxon>Philodinida</taxon>
        <taxon>Philodinidae</taxon>
        <taxon>Rotaria</taxon>
    </lineage>
</organism>
<accession>A0A821DVJ4</accession>
<sequence>MSQEQDSTRKRYLLLPCYPKSPNDLLLTNVP</sequence>
<gene>
    <name evidence="1" type="ORF">HFQ381_LOCUS34553</name>
</gene>
<dbReference type="AlphaFoldDB" id="A0A821DVJ4"/>
<proteinExistence type="predicted"/>
<evidence type="ECO:0000313" key="1">
    <source>
        <dbReference type="EMBL" id="CAF4626990.1"/>
    </source>
</evidence>